<dbReference type="Pfam" id="PF04424">
    <property type="entry name" value="MINDY_DUB"/>
    <property type="match status" value="2"/>
</dbReference>
<feature type="domain" description="MINDY deubiquitinase" evidence="2">
    <location>
        <begin position="16"/>
        <end position="262"/>
    </location>
</feature>
<accession>A0A9P3Q002</accession>
<proteinExistence type="predicted"/>
<feature type="compositionally biased region" description="Low complexity" evidence="1">
    <location>
        <begin position="383"/>
        <end position="402"/>
    </location>
</feature>
<evidence type="ECO:0000256" key="1">
    <source>
        <dbReference type="SAM" id="MobiDB-lite"/>
    </source>
</evidence>
<evidence type="ECO:0000313" key="4">
    <source>
        <dbReference type="Proteomes" id="UP001063166"/>
    </source>
</evidence>
<feature type="compositionally biased region" description="Basic and acidic residues" evidence="1">
    <location>
        <begin position="516"/>
        <end position="537"/>
    </location>
</feature>
<dbReference type="GO" id="GO:0071944">
    <property type="term" value="C:cell periphery"/>
    <property type="evidence" value="ECO:0007669"/>
    <property type="project" value="TreeGrafter"/>
</dbReference>
<dbReference type="PANTHER" id="PTHR18063">
    <property type="entry name" value="NF-E2 INDUCIBLE PROTEIN"/>
    <property type="match status" value="1"/>
</dbReference>
<dbReference type="OrthoDB" id="10261212at2759"/>
<feature type="domain" description="MINDY deubiquitinase" evidence="2">
    <location>
        <begin position="410"/>
        <end position="448"/>
    </location>
</feature>
<dbReference type="InterPro" id="IPR007518">
    <property type="entry name" value="MINDY"/>
</dbReference>
<dbReference type="AlphaFoldDB" id="A0A9P3Q002"/>
<name>A0A9P3Q002_LYOSH</name>
<dbReference type="InterPro" id="IPR033979">
    <property type="entry name" value="MINDY_domain"/>
</dbReference>
<organism evidence="3 4">
    <name type="scientific">Lyophyllum shimeji</name>
    <name type="common">Hon-shimeji</name>
    <name type="synonym">Tricholoma shimeji</name>
    <dbReference type="NCBI Taxonomy" id="47721"/>
    <lineage>
        <taxon>Eukaryota</taxon>
        <taxon>Fungi</taxon>
        <taxon>Dikarya</taxon>
        <taxon>Basidiomycota</taxon>
        <taxon>Agaricomycotina</taxon>
        <taxon>Agaricomycetes</taxon>
        <taxon>Agaricomycetidae</taxon>
        <taxon>Agaricales</taxon>
        <taxon>Tricholomatineae</taxon>
        <taxon>Lyophyllaceae</taxon>
        <taxon>Lyophyllum</taxon>
    </lineage>
</organism>
<feature type="region of interest" description="Disordered" evidence="1">
    <location>
        <begin position="319"/>
        <end position="410"/>
    </location>
</feature>
<sequence length="556" mass="61024">MSDLPAPTLQSSQADVWYLKKVEFRGKHLQIITQNFNGPCSFIAICSFRRHRGNILILRGNITIEPPTRTTVSYEFLSQLVAEYLLVHSPNVDISDALSIMPHTQKGLDLNPSFTSPTSFLAATQTAGGELKLFSQAGIDLVHGWLVDPESPEAMAMREEQTEDYDSAVALIAEADYIAGGLLVPINGNDNMGVATGRREEEWTDTERRKIRNALTIRQFLEQTQSQLTYHGLFHLASTLPEGALVALFRNSHLSVLYKSEGAREWQVLDDTSAIAGPAAVRQAPAPPAVEAIHPPQDPVEAITELVAAASIMPDSVPPFTSQPVPGSAVNYAEEPSKAPVTAPAVTPTQETNFTAADAPSATESTHGREETAPEPRPPASITHPSQTTTTTTTTLTPSTTQSPPPPARESALYTLATDQVFLNEPSVVWERIEDVDGSAGLFVDSHFVRASPAGGDWAGRTAEDTARDIQRQQDEAERAALDGGAGMSDHELARQLQAQENQYARQEHAYMQQQEYERQRGEEEERRQKELAMRREKERKKQAKAEGRKKDCVIM</sequence>
<evidence type="ECO:0000313" key="3">
    <source>
        <dbReference type="EMBL" id="GLB44751.1"/>
    </source>
</evidence>
<dbReference type="GO" id="GO:1990380">
    <property type="term" value="F:K48-linked deubiquitinase activity"/>
    <property type="evidence" value="ECO:0007669"/>
    <property type="project" value="InterPro"/>
</dbReference>
<dbReference type="EMBL" id="BRPK01000018">
    <property type="protein sequence ID" value="GLB44751.1"/>
    <property type="molecule type" value="Genomic_DNA"/>
</dbReference>
<reference evidence="3" key="1">
    <citation type="submission" date="2022-07" db="EMBL/GenBank/DDBJ databases">
        <title>The genome of Lyophyllum shimeji provides insight into the initial evolution of ectomycorrhizal fungal genome.</title>
        <authorList>
            <person name="Kobayashi Y."/>
            <person name="Shibata T."/>
            <person name="Hirakawa H."/>
            <person name="Shigenobu S."/>
            <person name="Nishiyama T."/>
            <person name="Yamada A."/>
            <person name="Hasebe M."/>
            <person name="Kawaguchi M."/>
        </authorList>
    </citation>
    <scope>NUCLEOTIDE SEQUENCE</scope>
    <source>
        <strain evidence="3">AT787</strain>
    </source>
</reference>
<comment type="caution">
    <text evidence="3">The sequence shown here is derived from an EMBL/GenBank/DDBJ whole genome shotgun (WGS) entry which is preliminary data.</text>
</comment>
<dbReference type="Proteomes" id="UP001063166">
    <property type="component" value="Unassembled WGS sequence"/>
</dbReference>
<dbReference type="GO" id="GO:0016807">
    <property type="term" value="F:cysteine-type carboxypeptidase activity"/>
    <property type="evidence" value="ECO:0007669"/>
    <property type="project" value="TreeGrafter"/>
</dbReference>
<gene>
    <name evidence="3" type="ORF">LshimejAT787_1800880</name>
</gene>
<evidence type="ECO:0000259" key="2">
    <source>
        <dbReference type="Pfam" id="PF04424"/>
    </source>
</evidence>
<dbReference type="GO" id="GO:0005829">
    <property type="term" value="C:cytosol"/>
    <property type="evidence" value="ECO:0007669"/>
    <property type="project" value="TreeGrafter"/>
</dbReference>
<dbReference type="GO" id="GO:0004843">
    <property type="term" value="F:cysteine-type deubiquitinase activity"/>
    <property type="evidence" value="ECO:0007669"/>
    <property type="project" value="InterPro"/>
</dbReference>
<feature type="region of interest" description="Disordered" evidence="1">
    <location>
        <begin position="497"/>
        <end position="556"/>
    </location>
</feature>
<feature type="compositionally biased region" description="Basic and acidic residues" evidence="1">
    <location>
        <begin position="544"/>
        <end position="556"/>
    </location>
</feature>
<keyword evidence="4" id="KW-1185">Reference proteome</keyword>
<protein>
    <submittedName>
        <fullName evidence="3">MINDY deubiquitinase</fullName>
    </submittedName>
</protein>
<dbReference type="GO" id="GO:0071108">
    <property type="term" value="P:protein K48-linked deubiquitination"/>
    <property type="evidence" value="ECO:0007669"/>
    <property type="project" value="TreeGrafter"/>
</dbReference>
<dbReference type="PANTHER" id="PTHR18063:SF6">
    <property type="entry name" value="UBIQUITIN CARBOXYL-TERMINAL HYDROLASE"/>
    <property type="match status" value="1"/>
</dbReference>